<dbReference type="SUPFAM" id="SSF52833">
    <property type="entry name" value="Thioredoxin-like"/>
    <property type="match status" value="1"/>
</dbReference>
<reference evidence="7 8" key="1">
    <citation type="journal article" date="2020" name="G3 (Bethesda)">
        <title>CeMbio - The Caenorhabditis elegans Microbiome Resource.</title>
        <authorList>
            <person name="Dirksen P."/>
            <person name="Assie A."/>
            <person name="Zimmermann J."/>
            <person name="Zhang F."/>
            <person name="Tietje A.M."/>
            <person name="Marsh S.A."/>
            <person name="Felix M.A."/>
            <person name="Shapira M."/>
            <person name="Kaleta C."/>
            <person name="Schulenburg H."/>
            <person name="Samuel B."/>
        </authorList>
    </citation>
    <scope>NUCLEOTIDE SEQUENCE [LARGE SCALE GENOMIC DNA]</scope>
    <source>
        <strain evidence="7 8">BIGb0170</strain>
    </source>
</reference>
<evidence type="ECO:0000313" key="7">
    <source>
        <dbReference type="EMBL" id="QMV66387.1"/>
    </source>
</evidence>
<keyword evidence="4" id="KW-0676">Redox-active center</keyword>
<comment type="subcellular location">
    <subcellularLocation>
        <location evidence="1">Cell envelope</location>
    </subcellularLocation>
</comment>
<feature type="chain" id="PRO_5028880981" evidence="5">
    <location>
        <begin position="22"/>
        <end position="494"/>
    </location>
</feature>
<evidence type="ECO:0000256" key="2">
    <source>
        <dbReference type="ARBA" id="ARBA00022748"/>
    </source>
</evidence>
<dbReference type="Gene3D" id="3.40.30.10">
    <property type="entry name" value="Glutaredoxin"/>
    <property type="match status" value="1"/>
</dbReference>
<dbReference type="PROSITE" id="PS51352">
    <property type="entry name" value="THIOREDOXIN_2"/>
    <property type="match status" value="1"/>
</dbReference>
<dbReference type="EMBL" id="CP058555">
    <property type="protein sequence ID" value="QMV66387.1"/>
    <property type="molecule type" value="Genomic_DNA"/>
</dbReference>
<keyword evidence="3" id="KW-1015">Disulfide bond</keyword>
<name>A0A7G5DXB2_9SPHI</name>
<sequence length="494" mass="56484">MLKKMSCVFFLCILSLSCTFAQSPSLSSGFVTLVVKVRGDKNVKDLDLPIPFMSNPFQQDKPLPFKQVNDSTLMASAYSFGPSAVYMRLNGQYLAFILVPKQVGTLTIDIQNGENGGLHYQGPFKEIFDNSAKQEKLLMGLFTYPTDKKNIKTPFKSANDFKRYLLGQTEEMTKKLIADTTSGFLREYYTRLVEGFQVPSFLLNYAATVYEHNKNAGLDSTKFPMVPTRDISFYSDILNPRYQDTMSLYYSVYSNVQAAILQDTLLHLPDITAVGPRAFRTQLQQRFDPIFKGQGNLFYEMTTASAFVQKMNKGYLLSPQDKYDITNSFTIKDLGEYLLYQDEQNVLLKQQSNSKVSMFPFAVDKEEVIEELIKPYRGKVVLVDLWATWCGPCIASFPEMEKVKKQYSDRDDVVFVYVTDESSDRKKFQEFTNLLEGDHYYLYKKQFAAVIKQFDYAIPSYLVFDKAGNLSDRAVSPENKTEAAKSWIEKALNK</sequence>
<evidence type="ECO:0000256" key="1">
    <source>
        <dbReference type="ARBA" id="ARBA00004196"/>
    </source>
</evidence>
<dbReference type="InterPro" id="IPR013740">
    <property type="entry name" value="Redoxin"/>
</dbReference>
<gene>
    <name evidence="7" type="ORF">HS960_01340</name>
</gene>
<dbReference type="Pfam" id="PF08534">
    <property type="entry name" value="Redoxin"/>
    <property type="match status" value="1"/>
</dbReference>
<dbReference type="GO" id="GO:0016491">
    <property type="term" value="F:oxidoreductase activity"/>
    <property type="evidence" value="ECO:0007669"/>
    <property type="project" value="InterPro"/>
</dbReference>
<dbReference type="PANTHER" id="PTHR42852">
    <property type="entry name" value="THIOL:DISULFIDE INTERCHANGE PROTEIN DSBE"/>
    <property type="match status" value="1"/>
</dbReference>
<dbReference type="CDD" id="cd02966">
    <property type="entry name" value="TlpA_like_family"/>
    <property type="match status" value="1"/>
</dbReference>
<dbReference type="Proteomes" id="UP000515450">
    <property type="component" value="Chromosome"/>
</dbReference>
<dbReference type="InterPro" id="IPR036249">
    <property type="entry name" value="Thioredoxin-like_sf"/>
</dbReference>
<feature type="signal peptide" evidence="5">
    <location>
        <begin position="1"/>
        <end position="21"/>
    </location>
</feature>
<keyword evidence="5" id="KW-0732">Signal</keyword>
<dbReference type="PANTHER" id="PTHR42852:SF6">
    <property type="entry name" value="THIOL:DISULFIDE INTERCHANGE PROTEIN DSBE"/>
    <property type="match status" value="1"/>
</dbReference>
<protein>
    <submittedName>
        <fullName evidence="7">TlpA family protein disulfide reductase</fullName>
    </submittedName>
</protein>
<dbReference type="GO" id="GO:0030313">
    <property type="term" value="C:cell envelope"/>
    <property type="evidence" value="ECO:0007669"/>
    <property type="project" value="UniProtKB-SubCell"/>
</dbReference>
<dbReference type="InterPro" id="IPR013766">
    <property type="entry name" value="Thioredoxin_domain"/>
</dbReference>
<proteinExistence type="predicted"/>
<accession>A0A7G5DXB2</accession>
<organism evidence="7 8">
    <name type="scientific">Sphingobacterium paramultivorum</name>
    <dbReference type="NCBI Taxonomy" id="2886510"/>
    <lineage>
        <taxon>Bacteria</taxon>
        <taxon>Pseudomonadati</taxon>
        <taxon>Bacteroidota</taxon>
        <taxon>Sphingobacteriia</taxon>
        <taxon>Sphingobacteriales</taxon>
        <taxon>Sphingobacteriaceae</taxon>
        <taxon>Sphingobacterium</taxon>
    </lineage>
</organism>
<dbReference type="InterPro" id="IPR050553">
    <property type="entry name" value="Thioredoxin_ResA/DsbE_sf"/>
</dbReference>
<keyword evidence="2" id="KW-0201">Cytochrome c-type biogenesis</keyword>
<evidence type="ECO:0000256" key="4">
    <source>
        <dbReference type="ARBA" id="ARBA00023284"/>
    </source>
</evidence>
<dbReference type="AlphaFoldDB" id="A0A7G5DXB2"/>
<evidence type="ECO:0000256" key="3">
    <source>
        <dbReference type="ARBA" id="ARBA00023157"/>
    </source>
</evidence>
<dbReference type="GO" id="GO:0017004">
    <property type="term" value="P:cytochrome complex assembly"/>
    <property type="evidence" value="ECO:0007669"/>
    <property type="project" value="UniProtKB-KW"/>
</dbReference>
<evidence type="ECO:0000259" key="6">
    <source>
        <dbReference type="PROSITE" id="PS51352"/>
    </source>
</evidence>
<feature type="domain" description="Thioredoxin" evidence="6">
    <location>
        <begin position="347"/>
        <end position="493"/>
    </location>
</feature>
<evidence type="ECO:0000313" key="8">
    <source>
        <dbReference type="Proteomes" id="UP000515450"/>
    </source>
</evidence>
<evidence type="ECO:0000256" key="5">
    <source>
        <dbReference type="SAM" id="SignalP"/>
    </source>
</evidence>
<dbReference type="RefSeq" id="WP_182331078.1">
    <property type="nucleotide sequence ID" value="NZ_CP058555.1"/>
</dbReference>
<dbReference type="PROSITE" id="PS51257">
    <property type="entry name" value="PROKAR_LIPOPROTEIN"/>
    <property type="match status" value="1"/>
</dbReference>
<keyword evidence="8" id="KW-1185">Reference proteome</keyword>